<evidence type="ECO:0000313" key="1">
    <source>
        <dbReference type="EMBL" id="KKN71498.1"/>
    </source>
</evidence>
<comment type="caution">
    <text evidence="1">The sequence shown here is derived from an EMBL/GenBank/DDBJ whole genome shotgun (WGS) entry which is preliminary data.</text>
</comment>
<dbReference type="EMBL" id="LAZR01000383">
    <property type="protein sequence ID" value="KKN71498.1"/>
    <property type="molecule type" value="Genomic_DNA"/>
</dbReference>
<dbReference type="AlphaFoldDB" id="A0A0F9W0A3"/>
<sequence>MLKNWKKFPPRGIILSTGLTDGKYHGIVEKGTAGTTLAFGDIVYFAVADSKWELTDADALATAGPVKVGICVLAASEDVATVFLLYGNVRADTAFPTLTIGAPAYIGLTAGDIVTTAPSASADIVRIVGYGNTANELFFSPDNTYVEIA</sequence>
<gene>
    <name evidence="1" type="ORF">LCGC14_0420770</name>
</gene>
<name>A0A0F9W0A3_9ZZZZ</name>
<proteinExistence type="predicted"/>
<reference evidence="1" key="1">
    <citation type="journal article" date="2015" name="Nature">
        <title>Complex archaea that bridge the gap between prokaryotes and eukaryotes.</title>
        <authorList>
            <person name="Spang A."/>
            <person name="Saw J.H."/>
            <person name="Jorgensen S.L."/>
            <person name="Zaremba-Niedzwiedzka K."/>
            <person name="Martijn J."/>
            <person name="Lind A.E."/>
            <person name="van Eijk R."/>
            <person name="Schleper C."/>
            <person name="Guy L."/>
            <person name="Ettema T.J."/>
        </authorList>
    </citation>
    <scope>NUCLEOTIDE SEQUENCE</scope>
</reference>
<protein>
    <submittedName>
        <fullName evidence="1">Uncharacterized protein</fullName>
    </submittedName>
</protein>
<organism evidence="1">
    <name type="scientific">marine sediment metagenome</name>
    <dbReference type="NCBI Taxonomy" id="412755"/>
    <lineage>
        <taxon>unclassified sequences</taxon>
        <taxon>metagenomes</taxon>
        <taxon>ecological metagenomes</taxon>
    </lineage>
</organism>
<accession>A0A0F9W0A3</accession>